<dbReference type="NCBIfam" id="TIGR03709">
    <property type="entry name" value="PPK2_rel_1"/>
    <property type="match status" value="1"/>
</dbReference>
<evidence type="ECO:0000256" key="1">
    <source>
        <dbReference type="ARBA" id="ARBA00009924"/>
    </source>
</evidence>
<dbReference type="InterPro" id="IPR022300">
    <property type="entry name" value="PPK2-rel_1"/>
</dbReference>
<protein>
    <submittedName>
        <fullName evidence="7">Polyphosphate kinase 2 family protein</fullName>
    </submittedName>
</protein>
<evidence type="ECO:0000313" key="8">
    <source>
        <dbReference type="Proteomes" id="UP001595704"/>
    </source>
</evidence>
<dbReference type="InterPro" id="IPR027417">
    <property type="entry name" value="P-loop_NTPase"/>
</dbReference>
<evidence type="ECO:0000256" key="4">
    <source>
        <dbReference type="ARBA" id="ARBA00023310"/>
    </source>
</evidence>
<dbReference type="EMBL" id="JBHRYC010000061">
    <property type="protein sequence ID" value="MFC3638275.1"/>
    <property type="molecule type" value="Genomic_DNA"/>
</dbReference>
<dbReference type="SUPFAM" id="SSF52540">
    <property type="entry name" value="P-loop containing nucleoside triphosphate hydrolases"/>
    <property type="match status" value="1"/>
</dbReference>
<dbReference type="PANTHER" id="PTHR34383:SF3">
    <property type="entry name" value="POLYPHOSPHATE:AMP PHOSPHOTRANSFERASE"/>
    <property type="match status" value="1"/>
</dbReference>
<dbReference type="InterPro" id="IPR022488">
    <property type="entry name" value="PPK2-related"/>
</dbReference>
<evidence type="ECO:0000259" key="6">
    <source>
        <dbReference type="Pfam" id="PF03976"/>
    </source>
</evidence>
<feature type="domain" description="Polyphosphate kinase-2-related" evidence="6">
    <location>
        <begin position="35"/>
        <end position="268"/>
    </location>
</feature>
<comment type="similarity">
    <text evidence="1">Belongs to the polyphosphate kinase 2 (PPK2) family. Class I subfamily.</text>
</comment>
<evidence type="ECO:0000256" key="3">
    <source>
        <dbReference type="ARBA" id="ARBA00022777"/>
    </source>
</evidence>
<keyword evidence="4" id="KW-0066">ATP synthesis</keyword>
<comment type="caution">
    <text evidence="7">The sequence shown here is derived from an EMBL/GenBank/DDBJ whole genome shotgun (WGS) entry which is preliminary data.</text>
</comment>
<dbReference type="GO" id="GO:0016301">
    <property type="term" value="F:kinase activity"/>
    <property type="evidence" value="ECO:0007669"/>
    <property type="project" value="UniProtKB-KW"/>
</dbReference>
<gene>
    <name evidence="7" type="ORF">ACFONL_12980</name>
</gene>
<dbReference type="Proteomes" id="UP001595704">
    <property type="component" value="Unassembled WGS sequence"/>
</dbReference>
<dbReference type="InterPro" id="IPR016898">
    <property type="entry name" value="Polyphosphate_phosphotransfera"/>
</dbReference>
<name>A0ABV7UHT6_9HYPH</name>
<keyword evidence="3 7" id="KW-0418">Kinase</keyword>
<reference evidence="8" key="1">
    <citation type="journal article" date="2019" name="Int. J. Syst. Evol. Microbiol.">
        <title>The Global Catalogue of Microorganisms (GCM) 10K type strain sequencing project: providing services to taxonomists for standard genome sequencing and annotation.</title>
        <authorList>
            <consortium name="The Broad Institute Genomics Platform"/>
            <consortium name="The Broad Institute Genome Sequencing Center for Infectious Disease"/>
            <person name="Wu L."/>
            <person name="Ma J."/>
        </authorList>
    </citation>
    <scope>NUCLEOTIDE SEQUENCE [LARGE SCALE GENOMIC DNA]</scope>
    <source>
        <strain evidence="8">KCTC 42282</strain>
    </source>
</reference>
<dbReference type="PANTHER" id="PTHR34383">
    <property type="entry name" value="POLYPHOSPHATE:AMP PHOSPHOTRANSFERASE-RELATED"/>
    <property type="match status" value="1"/>
</dbReference>
<evidence type="ECO:0000256" key="2">
    <source>
        <dbReference type="ARBA" id="ARBA00022679"/>
    </source>
</evidence>
<dbReference type="Pfam" id="PF03976">
    <property type="entry name" value="PPK2"/>
    <property type="match status" value="1"/>
</dbReference>
<evidence type="ECO:0000256" key="5">
    <source>
        <dbReference type="ARBA" id="ARBA00024500"/>
    </source>
</evidence>
<comment type="catalytic activity">
    <reaction evidence="5">
        <text>[phosphate](n) + ATP = [phosphate](n+1) + ADP</text>
        <dbReference type="Rhea" id="RHEA:19573"/>
        <dbReference type="Rhea" id="RHEA-COMP:9859"/>
        <dbReference type="Rhea" id="RHEA-COMP:14280"/>
        <dbReference type="ChEBI" id="CHEBI:16838"/>
        <dbReference type="ChEBI" id="CHEBI:30616"/>
        <dbReference type="ChEBI" id="CHEBI:456216"/>
    </reaction>
    <physiologicalReaction direction="right-to-left" evidence="5">
        <dbReference type="Rhea" id="RHEA:19575"/>
    </physiologicalReaction>
</comment>
<keyword evidence="8" id="KW-1185">Reference proteome</keyword>
<dbReference type="RefSeq" id="WP_191320373.1">
    <property type="nucleotide sequence ID" value="NZ_JBHRYC010000061.1"/>
</dbReference>
<dbReference type="PIRSF" id="PIRSF028756">
    <property type="entry name" value="PPK2_prd"/>
    <property type="match status" value="1"/>
</dbReference>
<sequence>MMDMRDIVRKFRVTDGEAFRLKQFDPGETCGLDIEKDEAKQLLQAGVKRLRELQERLYARKQWSVLIVLQAMDTAGKDGAIEHVMSGVNPQGCMVHSFKQPSAEELAHDFLWRAGCRLPERGGIGIFNRSYYEETLVVRVHEAILRAEGLPPDLVGKDIWKTRFKSIREFEKHLVRNGTVILKFFLNVSKDEQRRRLLARIDEPDKNWKFSAGDMAERQYWDDYQEAYQQMIAHTATGKAPWHVTPADNKWFTRIVLAATIIGALEKLDLDFPEVDDAARQTMAKARAQLLAEDGGRGS</sequence>
<keyword evidence="2" id="KW-0808">Transferase</keyword>
<evidence type="ECO:0000313" key="7">
    <source>
        <dbReference type="EMBL" id="MFC3638275.1"/>
    </source>
</evidence>
<accession>A0ABV7UHT6</accession>
<organism evidence="7 8">
    <name type="scientific">Camelimonas fluminis</name>
    <dbReference type="NCBI Taxonomy" id="1576911"/>
    <lineage>
        <taxon>Bacteria</taxon>
        <taxon>Pseudomonadati</taxon>
        <taxon>Pseudomonadota</taxon>
        <taxon>Alphaproteobacteria</taxon>
        <taxon>Hyphomicrobiales</taxon>
        <taxon>Chelatococcaceae</taxon>
        <taxon>Camelimonas</taxon>
    </lineage>
</organism>
<dbReference type="Gene3D" id="3.40.50.300">
    <property type="entry name" value="P-loop containing nucleotide triphosphate hydrolases"/>
    <property type="match status" value="1"/>
</dbReference>
<proteinExistence type="inferred from homology"/>